<accession>A0A831TB81</accession>
<proteinExistence type="predicted"/>
<comment type="caution">
    <text evidence="2">The sequence shown here is derived from an EMBL/GenBank/DDBJ whole genome shotgun (WGS) entry which is preliminary data.</text>
</comment>
<sequence>MTITGTEHILFGRIPRRAAQIRPTAPLAFPVKEGQLLQITDVQGKQVADMVAFNRHDIKEFLSTSHTRAINNSLMLVQGMTLYSNRRNPMLVLIEDTVGRHDILFPSCDPRRYLDDYGIEGHPNCRDNFYNVLKEYGVEYDYIPDPVNWFMNVGLKARGEFEIREPLSERNDYVLLKAMMDLIVAVSACPQDQNACNAFNPTDILIRVYD</sequence>
<protein>
    <submittedName>
        <fullName evidence="2">Urea carboxylase-associated family protein</fullName>
    </submittedName>
</protein>
<feature type="domain" description="DUF1989" evidence="1">
    <location>
        <begin position="20"/>
        <end position="183"/>
    </location>
</feature>
<dbReference type="PANTHER" id="PTHR31527">
    <property type="entry name" value="RE64534P"/>
    <property type="match status" value="1"/>
</dbReference>
<gene>
    <name evidence="2" type="ORF">ENP34_10615</name>
</gene>
<evidence type="ECO:0000313" key="2">
    <source>
        <dbReference type="EMBL" id="HEG91875.1"/>
    </source>
</evidence>
<dbReference type="EMBL" id="DSIY01000249">
    <property type="protein sequence ID" value="HEG91875.1"/>
    <property type="molecule type" value="Genomic_DNA"/>
</dbReference>
<dbReference type="Pfam" id="PF09347">
    <property type="entry name" value="DUF1989"/>
    <property type="match status" value="1"/>
</dbReference>
<name>A0A831TB81_9BACT</name>
<organism evidence="2">
    <name type="scientific">Thermorudis peleae</name>
    <dbReference type="NCBI Taxonomy" id="1382356"/>
    <lineage>
        <taxon>Bacteria</taxon>
        <taxon>Pseudomonadati</taxon>
        <taxon>Thermomicrobiota</taxon>
        <taxon>Thermomicrobia</taxon>
        <taxon>Thermomicrobia incertae sedis</taxon>
        <taxon>Thermorudis</taxon>
    </lineage>
</organism>
<dbReference type="AlphaFoldDB" id="A0A831TB81"/>
<dbReference type="InterPro" id="IPR018959">
    <property type="entry name" value="DUF1989"/>
</dbReference>
<reference evidence="2" key="1">
    <citation type="journal article" date="2020" name="mSystems">
        <title>Genome- and Community-Level Interaction Insights into Carbon Utilization and Element Cycling Functions of Hydrothermarchaeota in Hydrothermal Sediment.</title>
        <authorList>
            <person name="Zhou Z."/>
            <person name="Liu Y."/>
            <person name="Xu W."/>
            <person name="Pan J."/>
            <person name="Luo Z.H."/>
            <person name="Li M."/>
        </authorList>
    </citation>
    <scope>NUCLEOTIDE SEQUENCE [LARGE SCALE GENOMIC DNA]</scope>
    <source>
        <strain evidence="2">SpSt-210</strain>
    </source>
</reference>
<evidence type="ECO:0000259" key="1">
    <source>
        <dbReference type="Pfam" id="PF09347"/>
    </source>
</evidence>
<dbReference type="PANTHER" id="PTHR31527:SF0">
    <property type="entry name" value="RE64534P"/>
    <property type="match status" value="1"/>
</dbReference>